<dbReference type="PANTHER" id="PTHR30146:SF148">
    <property type="entry name" value="HTH-TYPE TRANSCRIPTIONAL REPRESSOR PURR-RELATED"/>
    <property type="match status" value="1"/>
</dbReference>
<dbReference type="PRINTS" id="PR00036">
    <property type="entry name" value="HTHLACI"/>
</dbReference>
<dbReference type="InterPro" id="IPR028082">
    <property type="entry name" value="Peripla_BP_I"/>
</dbReference>
<dbReference type="CDD" id="cd06267">
    <property type="entry name" value="PBP1_LacI_sugar_binding-like"/>
    <property type="match status" value="1"/>
</dbReference>
<dbReference type="SUPFAM" id="SSF47413">
    <property type="entry name" value="lambda repressor-like DNA-binding domains"/>
    <property type="match status" value="1"/>
</dbReference>
<gene>
    <name evidence="6" type="ORF">FTW19_09885</name>
</gene>
<keyword evidence="1" id="KW-0678">Repressor</keyword>
<evidence type="ECO:0000256" key="4">
    <source>
        <dbReference type="ARBA" id="ARBA00023163"/>
    </source>
</evidence>
<dbReference type="PROSITE" id="PS00356">
    <property type="entry name" value="HTH_LACI_1"/>
    <property type="match status" value="1"/>
</dbReference>
<dbReference type="PANTHER" id="PTHR30146">
    <property type="entry name" value="LACI-RELATED TRANSCRIPTIONAL REPRESSOR"/>
    <property type="match status" value="1"/>
</dbReference>
<dbReference type="AlphaFoldDB" id="A0A5B9ED63"/>
<organism evidence="6 7">
    <name type="scientific">Terriglobus albidus</name>
    <dbReference type="NCBI Taxonomy" id="1592106"/>
    <lineage>
        <taxon>Bacteria</taxon>
        <taxon>Pseudomonadati</taxon>
        <taxon>Acidobacteriota</taxon>
        <taxon>Terriglobia</taxon>
        <taxon>Terriglobales</taxon>
        <taxon>Acidobacteriaceae</taxon>
        <taxon>Terriglobus</taxon>
    </lineage>
</organism>
<dbReference type="GO" id="GO:0000976">
    <property type="term" value="F:transcription cis-regulatory region binding"/>
    <property type="evidence" value="ECO:0007669"/>
    <property type="project" value="TreeGrafter"/>
</dbReference>
<dbReference type="Pfam" id="PF00356">
    <property type="entry name" value="LacI"/>
    <property type="match status" value="1"/>
</dbReference>
<dbReference type="SUPFAM" id="SSF53822">
    <property type="entry name" value="Periplasmic binding protein-like I"/>
    <property type="match status" value="1"/>
</dbReference>
<dbReference type="KEGG" id="talb:FTW19_09885"/>
<reference evidence="6 7" key="1">
    <citation type="submission" date="2019-08" db="EMBL/GenBank/DDBJ databases">
        <title>Complete genome sequence of Terriglobus albidus strain ORNL.</title>
        <authorList>
            <person name="Podar M."/>
        </authorList>
    </citation>
    <scope>NUCLEOTIDE SEQUENCE [LARGE SCALE GENOMIC DNA]</scope>
    <source>
        <strain evidence="6 7">ORNL</strain>
    </source>
</reference>
<keyword evidence="3" id="KW-0238">DNA-binding</keyword>
<dbReference type="PROSITE" id="PS50932">
    <property type="entry name" value="HTH_LACI_2"/>
    <property type="match status" value="1"/>
</dbReference>
<evidence type="ECO:0000313" key="7">
    <source>
        <dbReference type="Proteomes" id="UP000321820"/>
    </source>
</evidence>
<sequence>MDMRDIAKIAGVSSATVSRVINGSSLVRPETAERVQRVIEKTNFVPNGSATTLKYGRSSTFGLIIPDITNPFFPELIRCFEAILVSNDQDMLMATTDFQPAKLQRTIRRMLIRKVDAVALLAAEIETQPIESLMHNRVPLVTLDRRSIARGVSDVAVEYLSGMKQAVEHLKRLGHRRIGYIGGSLGLTISEHRVEGFRTAIEEAGLKYDPKFVLPGNYRISGGEAGMREILAMKTRPTAILATNDLTAIGAMRVARVQGVGIPEEISIIGFDDIELCEIVYPALTTLRLPRQELAQALFRALDVLAKHPHGRGHQSMVSTTLVIRDSTGPAPRDRKPAGKSV</sequence>
<dbReference type="InterPro" id="IPR000843">
    <property type="entry name" value="HTH_LacI"/>
</dbReference>
<dbReference type="CDD" id="cd01392">
    <property type="entry name" value="HTH_LacI"/>
    <property type="match status" value="1"/>
</dbReference>
<keyword evidence="4" id="KW-0804">Transcription</keyword>
<feature type="domain" description="HTH lacI-type" evidence="5">
    <location>
        <begin position="1"/>
        <end position="55"/>
    </location>
</feature>
<keyword evidence="7" id="KW-1185">Reference proteome</keyword>
<evidence type="ECO:0000256" key="3">
    <source>
        <dbReference type="ARBA" id="ARBA00023125"/>
    </source>
</evidence>
<dbReference type="OrthoDB" id="9796186at2"/>
<dbReference type="Pfam" id="PF13377">
    <property type="entry name" value="Peripla_BP_3"/>
    <property type="match status" value="1"/>
</dbReference>
<keyword evidence="2" id="KW-0805">Transcription regulation</keyword>
<accession>A0A5B9ED63</accession>
<evidence type="ECO:0000313" key="6">
    <source>
        <dbReference type="EMBL" id="QEE28277.1"/>
    </source>
</evidence>
<dbReference type="Gene3D" id="1.10.260.40">
    <property type="entry name" value="lambda repressor-like DNA-binding domains"/>
    <property type="match status" value="1"/>
</dbReference>
<evidence type="ECO:0000256" key="2">
    <source>
        <dbReference type="ARBA" id="ARBA00023015"/>
    </source>
</evidence>
<evidence type="ECO:0000256" key="1">
    <source>
        <dbReference type="ARBA" id="ARBA00022491"/>
    </source>
</evidence>
<evidence type="ECO:0000259" key="5">
    <source>
        <dbReference type="PROSITE" id="PS50932"/>
    </source>
</evidence>
<dbReference type="RefSeq" id="WP_147647467.1">
    <property type="nucleotide sequence ID" value="NZ_CP042806.1"/>
</dbReference>
<name>A0A5B9ED63_9BACT</name>
<protein>
    <submittedName>
        <fullName evidence="6">LacI family transcriptional regulator</fullName>
    </submittedName>
</protein>
<dbReference type="InterPro" id="IPR046335">
    <property type="entry name" value="LacI/GalR-like_sensor"/>
</dbReference>
<dbReference type="GO" id="GO:0003700">
    <property type="term" value="F:DNA-binding transcription factor activity"/>
    <property type="evidence" value="ECO:0007669"/>
    <property type="project" value="TreeGrafter"/>
</dbReference>
<dbReference type="EMBL" id="CP042806">
    <property type="protein sequence ID" value="QEE28277.1"/>
    <property type="molecule type" value="Genomic_DNA"/>
</dbReference>
<dbReference type="Gene3D" id="3.40.50.2300">
    <property type="match status" value="2"/>
</dbReference>
<dbReference type="InterPro" id="IPR010982">
    <property type="entry name" value="Lambda_DNA-bd_dom_sf"/>
</dbReference>
<dbReference type="Proteomes" id="UP000321820">
    <property type="component" value="Chromosome"/>
</dbReference>
<proteinExistence type="predicted"/>
<dbReference type="SMART" id="SM00354">
    <property type="entry name" value="HTH_LACI"/>
    <property type="match status" value="1"/>
</dbReference>